<comment type="caution">
    <text evidence="6">The sequence shown here is derived from an EMBL/GenBank/DDBJ whole genome shotgun (WGS) entry which is preliminary data.</text>
</comment>
<keyword evidence="3" id="KW-0496">Mitochondrion</keyword>
<dbReference type="Proteomes" id="UP000078343">
    <property type="component" value="Unassembled WGS sequence"/>
</dbReference>
<dbReference type="GO" id="GO:0005758">
    <property type="term" value="C:mitochondrial intermembrane space"/>
    <property type="evidence" value="ECO:0007669"/>
    <property type="project" value="UniProtKB-SubCell"/>
</dbReference>
<keyword evidence="7" id="KW-1185">Reference proteome</keyword>
<comment type="subcellular location">
    <subcellularLocation>
        <location evidence="2">Mitochondrion intermembrane space</location>
    </subcellularLocation>
</comment>
<sequence>MATSAQSDQAAASSEPQADAWEKSKATFQSKRSSEYYDPCQEFANRSIKCMHRNKGDREMCQDYFKAYRDCKKEWTAKRRAESGSWFG</sequence>
<dbReference type="GO" id="GO:0033108">
    <property type="term" value="P:mitochondrial respiratory chain complex assembly"/>
    <property type="evidence" value="ECO:0007669"/>
    <property type="project" value="TreeGrafter"/>
</dbReference>
<evidence type="ECO:0000256" key="5">
    <source>
        <dbReference type="SAM" id="MobiDB-lite"/>
    </source>
</evidence>
<dbReference type="PROSITE" id="PS51808">
    <property type="entry name" value="CHCH"/>
    <property type="match status" value="1"/>
</dbReference>
<dbReference type="PANTHER" id="PTHR46811">
    <property type="entry name" value="COILED-COIL-HELIX-COILED-COIL-HELIX DOMAIN-CONTAINING PROTEIN 7"/>
    <property type="match status" value="1"/>
</dbReference>
<keyword evidence="4" id="KW-1015">Disulfide bond</keyword>
<dbReference type="Gene3D" id="1.10.287.1130">
    <property type="entry name" value="CytochromE C oxidase copper chaperone"/>
    <property type="match status" value="1"/>
</dbReference>
<name>A0A178Z569_9EURO</name>
<evidence type="ECO:0000256" key="1">
    <source>
        <dbReference type="ARBA" id="ARBA00003875"/>
    </source>
</evidence>
<feature type="region of interest" description="Disordered" evidence="5">
    <location>
        <begin position="1"/>
        <end position="34"/>
    </location>
</feature>
<evidence type="ECO:0000256" key="4">
    <source>
        <dbReference type="ARBA" id="ARBA00023157"/>
    </source>
</evidence>
<protein>
    <recommendedName>
        <fullName evidence="8">Cytochrome c oxidase-assembly factor COX23, mitochondrial</fullName>
    </recommendedName>
</protein>
<evidence type="ECO:0000256" key="2">
    <source>
        <dbReference type="ARBA" id="ARBA00004569"/>
    </source>
</evidence>
<accession>A0A178Z569</accession>
<organism evidence="6 7">
    <name type="scientific">Fonsecaea erecta</name>
    <dbReference type="NCBI Taxonomy" id="1367422"/>
    <lineage>
        <taxon>Eukaryota</taxon>
        <taxon>Fungi</taxon>
        <taxon>Dikarya</taxon>
        <taxon>Ascomycota</taxon>
        <taxon>Pezizomycotina</taxon>
        <taxon>Eurotiomycetes</taxon>
        <taxon>Chaetothyriomycetidae</taxon>
        <taxon>Chaetothyriales</taxon>
        <taxon>Herpotrichiellaceae</taxon>
        <taxon>Fonsecaea</taxon>
    </lineage>
</organism>
<dbReference type="PANTHER" id="PTHR46811:SF1">
    <property type="entry name" value="COILED-COIL-HELIX-COILED-COIL-HELIX DOMAIN-CONTAINING PROTEIN 7"/>
    <property type="match status" value="1"/>
</dbReference>
<evidence type="ECO:0000313" key="7">
    <source>
        <dbReference type="Proteomes" id="UP000078343"/>
    </source>
</evidence>
<dbReference type="InterPro" id="IPR051040">
    <property type="entry name" value="COX23"/>
</dbReference>
<evidence type="ECO:0000256" key="3">
    <source>
        <dbReference type="ARBA" id="ARBA00023128"/>
    </source>
</evidence>
<evidence type="ECO:0000313" key="6">
    <source>
        <dbReference type="EMBL" id="OAP54899.1"/>
    </source>
</evidence>
<reference evidence="6 7" key="1">
    <citation type="submission" date="2016-04" db="EMBL/GenBank/DDBJ databases">
        <title>Draft genome of Fonsecaea erecta CBS 125763.</title>
        <authorList>
            <person name="Weiss V.A."/>
            <person name="Vicente V.A."/>
            <person name="Raittz R.T."/>
            <person name="Moreno L.F."/>
            <person name="De Souza E.M."/>
            <person name="Pedrosa F.O."/>
            <person name="Steffens M.B."/>
            <person name="Faoro H."/>
            <person name="Tadra-Sfeir M.Z."/>
            <person name="Najafzadeh M.J."/>
            <person name="Felipe M.S."/>
            <person name="Teixeira M."/>
            <person name="Sun J."/>
            <person name="Xi L."/>
            <person name="Gomes R."/>
            <person name="De Azevedo C.M."/>
            <person name="Salgado C.G."/>
            <person name="Da Silva M.B."/>
            <person name="Nascimento M.F."/>
            <person name="Queiroz-Telles F."/>
            <person name="Attili D.S."/>
            <person name="Gorbushina A."/>
        </authorList>
    </citation>
    <scope>NUCLEOTIDE SEQUENCE [LARGE SCALE GENOMIC DNA]</scope>
    <source>
        <strain evidence="6 7">CBS 125763</strain>
    </source>
</reference>
<dbReference type="STRING" id="1367422.A0A178Z569"/>
<dbReference type="EMBL" id="LVYI01000012">
    <property type="protein sequence ID" value="OAP54899.1"/>
    <property type="molecule type" value="Genomic_DNA"/>
</dbReference>
<dbReference type="GeneID" id="30014767"/>
<gene>
    <name evidence="6" type="ORF">AYL99_10599</name>
</gene>
<feature type="compositionally biased region" description="Low complexity" evidence="5">
    <location>
        <begin position="1"/>
        <end position="19"/>
    </location>
</feature>
<dbReference type="RefSeq" id="XP_018688266.1">
    <property type="nucleotide sequence ID" value="XM_018842105.1"/>
</dbReference>
<dbReference type="InterPro" id="IPR009069">
    <property type="entry name" value="Cys_alpha_HP_mot_SF"/>
</dbReference>
<proteinExistence type="predicted"/>
<dbReference type="SUPFAM" id="SSF47072">
    <property type="entry name" value="Cysteine alpha-hairpin motif"/>
    <property type="match status" value="1"/>
</dbReference>
<dbReference type="AlphaFoldDB" id="A0A178Z569"/>
<evidence type="ECO:0008006" key="8">
    <source>
        <dbReference type="Google" id="ProtNLM"/>
    </source>
</evidence>
<dbReference type="OrthoDB" id="9971592at2759"/>
<comment type="function">
    <text evidence="1">Required for the assembly of cytochrome c oxidase.</text>
</comment>